<evidence type="ECO:0000313" key="3">
    <source>
        <dbReference type="EMBL" id="KAF9738452.1"/>
    </source>
</evidence>
<protein>
    <submittedName>
        <fullName evidence="3">Uncharacterized protein</fullName>
    </submittedName>
</protein>
<feature type="region of interest" description="Disordered" evidence="1">
    <location>
        <begin position="287"/>
        <end position="370"/>
    </location>
</feature>
<feature type="compositionally biased region" description="Polar residues" evidence="1">
    <location>
        <begin position="329"/>
        <end position="340"/>
    </location>
</feature>
<feature type="compositionally biased region" description="Basic and acidic residues" evidence="1">
    <location>
        <begin position="233"/>
        <end position="244"/>
    </location>
</feature>
<evidence type="ECO:0000256" key="2">
    <source>
        <dbReference type="SAM" id="Phobius"/>
    </source>
</evidence>
<dbReference type="OrthoDB" id="5417135at2759"/>
<name>A0A9P6GMK2_9PLEO</name>
<dbReference type="Proteomes" id="UP000756921">
    <property type="component" value="Unassembled WGS sequence"/>
</dbReference>
<reference evidence="3" key="1">
    <citation type="journal article" date="2020" name="Mol. Plant Microbe Interact.">
        <title>Genome Sequence of the Biocontrol Agent Coniothyrium minitans strain Conio (IMI 134523).</title>
        <authorList>
            <person name="Patel D."/>
            <person name="Shittu T.A."/>
            <person name="Baroncelli R."/>
            <person name="Muthumeenakshi S."/>
            <person name="Osborne T.H."/>
            <person name="Janganan T.K."/>
            <person name="Sreenivasaprasad S."/>
        </authorList>
    </citation>
    <scope>NUCLEOTIDE SEQUENCE</scope>
    <source>
        <strain evidence="3">Conio</strain>
    </source>
</reference>
<organism evidence="3 4">
    <name type="scientific">Paraphaeosphaeria minitans</name>
    <dbReference type="NCBI Taxonomy" id="565426"/>
    <lineage>
        <taxon>Eukaryota</taxon>
        <taxon>Fungi</taxon>
        <taxon>Dikarya</taxon>
        <taxon>Ascomycota</taxon>
        <taxon>Pezizomycotina</taxon>
        <taxon>Dothideomycetes</taxon>
        <taxon>Pleosporomycetidae</taxon>
        <taxon>Pleosporales</taxon>
        <taxon>Massarineae</taxon>
        <taxon>Didymosphaeriaceae</taxon>
        <taxon>Paraphaeosphaeria</taxon>
    </lineage>
</organism>
<feature type="region of interest" description="Disordered" evidence="1">
    <location>
        <begin position="569"/>
        <end position="596"/>
    </location>
</feature>
<feature type="region of interest" description="Disordered" evidence="1">
    <location>
        <begin position="628"/>
        <end position="656"/>
    </location>
</feature>
<sequence>MVHHNHNHMNAHRHTKREGAIDIAQLAQTTTEMVQEATRARLVPRASCTNDTDEGCVKPTQTPTLFIVLAVTLPVVIAAVVLIVLHRRSIKKLAAEDREDKYKSLDFGVPTPRNGKKGPEMKLSDVEKSHGRGLSLGPDLSSPYLLPAGLHSSRESFHSLSRSTKDSYDPYGPVTFGGDDASIRSGSRAGRDGNESVYSASTRTSDKMKNSLLKNAQRMSESVPLGASSSPERATEKSIPEIRYPEQAATPLSPLNPRFADPFPSAPAPSIKADDVVEQPASAYVAYAPPSAANPPPAPAPPVQDNKARATTTPSPPPRVKSHNALVMESNTMSMLSESSYGEGFQITPPSPRESQTEPPAPLAPQPRRPVSIVQNGGNSALAVDGAERNTNRLSMSLRPLPPANEDPNEDPEQRANRIRSFYKEYFDDSKPEPAGTQIYNDYYEDYTSEYLDGSVFDPQTGNFIVAQPTAPFAQPVTRRAMTPPPRAPPRFRSNTNGSARGLGPHMSQGSMGSGFLPPRNMTSMSGRAPAPRKPLAPPTPLSSLPTPGKLQDDFGIFNAADFAPPVSIRDLQNGKRPDSPLGASRPYSPSVMPHTPLATTLDELAPMPSPHLLRNSSTFTALDFAPPPKFHDPYGPSNGSDAGSIRSNRSGISNTARMAVRNGAYRVSRIPKEMVGTQDDMAISLRPTLDMVRHA</sequence>
<evidence type="ECO:0000313" key="4">
    <source>
        <dbReference type="Proteomes" id="UP000756921"/>
    </source>
</evidence>
<dbReference type="AlphaFoldDB" id="A0A9P6GMK2"/>
<keyword evidence="2" id="KW-0472">Membrane</keyword>
<dbReference type="EMBL" id="WJXW01000003">
    <property type="protein sequence ID" value="KAF9738452.1"/>
    <property type="molecule type" value="Genomic_DNA"/>
</dbReference>
<feature type="region of interest" description="Disordered" evidence="1">
    <location>
        <begin position="161"/>
        <end position="275"/>
    </location>
</feature>
<keyword evidence="2" id="KW-1133">Transmembrane helix</keyword>
<feature type="compositionally biased region" description="Pro residues" evidence="1">
    <location>
        <begin position="359"/>
        <end position="368"/>
    </location>
</feature>
<feature type="transmembrane region" description="Helical" evidence="2">
    <location>
        <begin position="65"/>
        <end position="85"/>
    </location>
</feature>
<comment type="caution">
    <text evidence="3">The sequence shown here is derived from an EMBL/GenBank/DDBJ whole genome shotgun (WGS) entry which is preliminary data.</text>
</comment>
<keyword evidence="2" id="KW-0812">Transmembrane</keyword>
<feature type="compositionally biased region" description="Basic and acidic residues" evidence="1">
    <location>
        <begin position="117"/>
        <end position="130"/>
    </location>
</feature>
<feature type="compositionally biased region" description="Pro residues" evidence="1">
    <location>
        <begin position="292"/>
        <end position="302"/>
    </location>
</feature>
<feature type="region of interest" description="Disordered" evidence="1">
    <location>
        <begin position="476"/>
        <end position="553"/>
    </location>
</feature>
<dbReference type="PANTHER" id="PTHR42088">
    <property type="entry name" value="YALI0F10131P"/>
    <property type="match status" value="1"/>
</dbReference>
<feature type="region of interest" description="Disordered" evidence="1">
    <location>
        <begin position="105"/>
        <end position="138"/>
    </location>
</feature>
<feature type="compositionally biased region" description="Polar residues" evidence="1">
    <location>
        <begin position="638"/>
        <end position="656"/>
    </location>
</feature>
<proteinExistence type="predicted"/>
<gene>
    <name evidence="3" type="ORF">PMIN01_03735</name>
</gene>
<evidence type="ECO:0000256" key="1">
    <source>
        <dbReference type="SAM" id="MobiDB-lite"/>
    </source>
</evidence>
<dbReference type="PANTHER" id="PTHR42088:SF1">
    <property type="entry name" value="YALI0F10131P"/>
    <property type="match status" value="1"/>
</dbReference>
<accession>A0A9P6GMK2</accession>
<feature type="region of interest" description="Disordered" evidence="1">
    <location>
        <begin position="386"/>
        <end position="414"/>
    </location>
</feature>
<feature type="compositionally biased region" description="Pro residues" evidence="1">
    <location>
        <begin position="532"/>
        <end position="541"/>
    </location>
</feature>
<keyword evidence="4" id="KW-1185">Reference proteome</keyword>